<dbReference type="EMBL" id="BOPO01000084">
    <property type="protein sequence ID" value="GIL29168.1"/>
    <property type="molecule type" value="Genomic_DNA"/>
</dbReference>
<reference evidence="3" key="1">
    <citation type="journal article" date="2021" name="Int. J. Syst. Evol. Microbiol.">
        <title>Actinocatenispora comari sp. nov., an endophytic actinomycete isolated from aerial parts of Comarum salesowianum.</title>
        <authorList>
            <person name="Oyunbileg N."/>
            <person name="Iizaka Y."/>
            <person name="Hamada M."/>
            <person name="Davaapurev B.O."/>
            <person name="Fukumoto A."/>
            <person name="Tsetseg B."/>
            <person name="Kato F."/>
            <person name="Tamura T."/>
            <person name="Batkhuu J."/>
            <person name="Anzai Y."/>
        </authorList>
    </citation>
    <scope>NUCLEOTIDE SEQUENCE [LARGE SCALE GENOMIC DNA]</scope>
    <source>
        <strain evidence="3">NUM-2625</strain>
    </source>
</reference>
<feature type="region of interest" description="Disordered" evidence="1">
    <location>
        <begin position="21"/>
        <end position="42"/>
    </location>
</feature>
<organism evidence="2 3">
    <name type="scientific">Actinocatenispora comari</name>
    <dbReference type="NCBI Taxonomy" id="2807577"/>
    <lineage>
        <taxon>Bacteria</taxon>
        <taxon>Bacillati</taxon>
        <taxon>Actinomycetota</taxon>
        <taxon>Actinomycetes</taxon>
        <taxon>Micromonosporales</taxon>
        <taxon>Micromonosporaceae</taxon>
        <taxon>Actinocatenispora</taxon>
    </lineage>
</organism>
<name>A0A8J4EMV6_9ACTN</name>
<evidence type="ECO:0000313" key="3">
    <source>
        <dbReference type="Proteomes" id="UP000614996"/>
    </source>
</evidence>
<sequence length="149" mass="15796">MRADSHQECGGPAAVWVMLNPSMRSTRRGTSRTDRPHRGDRMRDNIDLTTAINAAARAVSGNEAPDEHQRAVAEAAVRAAAPLIAARACQRAADEIFAHADTAAPLVGGEAPSALRRHLHIGAHIAAGMPTPEQMDAYEARLRATGPHG</sequence>
<dbReference type="Proteomes" id="UP000614996">
    <property type="component" value="Unassembled WGS sequence"/>
</dbReference>
<protein>
    <submittedName>
        <fullName evidence="2">Uncharacterized protein</fullName>
    </submittedName>
</protein>
<accession>A0A8J4EMV6</accession>
<proteinExistence type="predicted"/>
<evidence type="ECO:0000256" key="1">
    <source>
        <dbReference type="SAM" id="MobiDB-lite"/>
    </source>
</evidence>
<keyword evidence="3" id="KW-1185">Reference proteome</keyword>
<feature type="compositionally biased region" description="Basic and acidic residues" evidence="1">
    <location>
        <begin position="31"/>
        <end position="42"/>
    </location>
</feature>
<gene>
    <name evidence="2" type="ORF">NUM_44220</name>
</gene>
<dbReference type="AlphaFoldDB" id="A0A8J4EMV6"/>
<evidence type="ECO:0000313" key="2">
    <source>
        <dbReference type="EMBL" id="GIL29168.1"/>
    </source>
</evidence>
<comment type="caution">
    <text evidence="2">The sequence shown here is derived from an EMBL/GenBank/DDBJ whole genome shotgun (WGS) entry which is preliminary data.</text>
</comment>